<dbReference type="InterPro" id="IPR013096">
    <property type="entry name" value="Cupin_2"/>
</dbReference>
<comment type="caution">
    <text evidence="2">The sequence shown here is derived from an EMBL/GenBank/DDBJ whole genome shotgun (WGS) entry which is preliminary data.</text>
</comment>
<dbReference type="Pfam" id="PF07883">
    <property type="entry name" value="Cupin_2"/>
    <property type="match status" value="1"/>
</dbReference>
<dbReference type="CDD" id="cd02238">
    <property type="entry name" value="cupin_KdgF"/>
    <property type="match status" value="1"/>
</dbReference>
<protein>
    <submittedName>
        <fullName evidence="2">Cupin domain-containing protein</fullName>
    </submittedName>
</protein>
<feature type="domain" description="Cupin type-2" evidence="1">
    <location>
        <begin position="33"/>
        <end position="86"/>
    </location>
</feature>
<dbReference type="PANTHER" id="PTHR40112:SF1">
    <property type="entry name" value="H2HPP ISOMERASE"/>
    <property type="match status" value="1"/>
</dbReference>
<dbReference type="InterPro" id="IPR014710">
    <property type="entry name" value="RmlC-like_jellyroll"/>
</dbReference>
<name>A0A947CY84_HYDSH</name>
<dbReference type="InterPro" id="IPR011051">
    <property type="entry name" value="RmlC_Cupin_sf"/>
</dbReference>
<sequence>MKVVQTATLPGFSAGKLMLKPFSGERLMIVRVEGPKGALAPRHAHPHEQMTFILSGRVRFRIGEDQWELGPGEAIHIPSGYEHEAELLQKSVFIDIFHPIREDFLRKIIGAES</sequence>
<dbReference type="PANTHER" id="PTHR40112">
    <property type="entry name" value="H2HPP ISOMERASE"/>
    <property type="match status" value="1"/>
</dbReference>
<dbReference type="AlphaFoldDB" id="A0A947CY84"/>
<evidence type="ECO:0000313" key="2">
    <source>
        <dbReference type="EMBL" id="MBT9282045.1"/>
    </source>
</evidence>
<evidence type="ECO:0000313" key="3">
    <source>
        <dbReference type="Proteomes" id="UP000748108"/>
    </source>
</evidence>
<dbReference type="InterPro" id="IPR052535">
    <property type="entry name" value="Bacilysin_H2HPP_isomerase"/>
</dbReference>
<evidence type="ECO:0000259" key="1">
    <source>
        <dbReference type="Pfam" id="PF07883"/>
    </source>
</evidence>
<gene>
    <name evidence="2" type="ORF">KM312_05235</name>
</gene>
<dbReference type="Gene3D" id="2.60.120.10">
    <property type="entry name" value="Jelly Rolls"/>
    <property type="match status" value="1"/>
</dbReference>
<dbReference type="RefSeq" id="WP_273000836.1">
    <property type="nucleotide sequence ID" value="NZ_PEBV01000069.1"/>
</dbReference>
<dbReference type="EMBL" id="JAHHQF010000048">
    <property type="protein sequence ID" value="MBT9282045.1"/>
    <property type="molecule type" value="Genomic_DNA"/>
</dbReference>
<dbReference type="Proteomes" id="UP000748108">
    <property type="component" value="Unassembled WGS sequence"/>
</dbReference>
<dbReference type="SUPFAM" id="SSF51182">
    <property type="entry name" value="RmlC-like cupins"/>
    <property type="match status" value="1"/>
</dbReference>
<accession>A0A947CY84</accession>
<reference evidence="2" key="1">
    <citation type="journal article" date="2021" name="Microbiology">
        <title>Metagenomic Analysis of the Microbial Community in the Underground Coal Fire Area (Kemerovo Region, Russia) Revealed Predominance of Thermophilic Members of the Phyla Deinococcus-thermus, Aquificae, and Firmicutes.</title>
        <authorList>
            <person name="Kadnikov V."/>
            <person name="Mardanov A.V."/>
            <person name="Beletsky A.V."/>
            <person name="Karnachuk O.V."/>
            <person name="Ravin N.V."/>
        </authorList>
    </citation>
    <scope>NUCLEOTIDE SEQUENCE</scope>
    <source>
        <strain evidence="2">RBS10-49</strain>
    </source>
</reference>
<organism evidence="2 3">
    <name type="scientific">Hydrogenibacillus schlegelii</name>
    <name type="common">Bacillus schlegelii</name>
    <dbReference type="NCBI Taxonomy" id="1484"/>
    <lineage>
        <taxon>Bacteria</taxon>
        <taxon>Bacillati</taxon>
        <taxon>Bacillota</taxon>
        <taxon>Bacilli</taxon>
        <taxon>Bacillales</taxon>
        <taxon>Bacillales Family X. Incertae Sedis</taxon>
        <taxon>Hydrogenibacillus</taxon>
    </lineage>
</organism>
<proteinExistence type="predicted"/>